<evidence type="ECO:0000313" key="2">
    <source>
        <dbReference type="EMBL" id="QHT18173.1"/>
    </source>
</evidence>
<dbReference type="EMBL" id="MN739649">
    <property type="protein sequence ID" value="QHT18173.1"/>
    <property type="molecule type" value="Genomic_DNA"/>
</dbReference>
<feature type="domain" description="SAP" evidence="1">
    <location>
        <begin position="79"/>
        <end position="113"/>
    </location>
</feature>
<sequence>MFLYIKWMETSANFTHFNIDCSLENVKMSNSITMTDCSQNNFITTILKPKPKRTFHKKSPVDSGLVISYDNYVNKKINLMAFKLAELKDAAKSYKLHITGTKPVLIERIETHYKKTNSSITIQRIFRGRLVRLCIQSRGPALKNRSLCVNDTDFVTMDPLPEIPFSHFYSYKDDKEFIYGFHISSLMHLVKSSGYGITNPYNREKIPPHIVTDIIRVYNTSIMLFEDFRNENATKVTIQNGSAQNYAEPQRVARQNPVNNNTVRTNELDYDPYQPPINVTSIQDNESVVRLNRIREMRNRPIDQRVRELFAEIDQLGNYTQSTWFTNLTHNEYGRLYRVLYEIWNYRGQMPRTVRNRICPFHGPFESIFNRPIYPSELNYRQLQMACLIVFENMVYSGIDEDHRKLGTFHALSGLTMVSIPARTAMPWLYESIV</sequence>
<dbReference type="PROSITE" id="PS50096">
    <property type="entry name" value="IQ"/>
    <property type="match status" value="1"/>
</dbReference>
<evidence type="ECO:0000259" key="1">
    <source>
        <dbReference type="PROSITE" id="PS50800"/>
    </source>
</evidence>
<organism evidence="2">
    <name type="scientific">viral metagenome</name>
    <dbReference type="NCBI Taxonomy" id="1070528"/>
    <lineage>
        <taxon>unclassified sequences</taxon>
        <taxon>metagenomes</taxon>
        <taxon>organismal metagenomes</taxon>
    </lineage>
</organism>
<accession>A0A6C0DNQ8</accession>
<proteinExistence type="predicted"/>
<dbReference type="InterPro" id="IPR003034">
    <property type="entry name" value="SAP_dom"/>
</dbReference>
<dbReference type="Pfam" id="PF02037">
    <property type="entry name" value="SAP"/>
    <property type="match status" value="1"/>
</dbReference>
<dbReference type="InterPro" id="IPR036361">
    <property type="entry name" value="SAP_dom_sf"/>
</dbReference>
<dbReference type="PROSITE" id="PS50800">
    <property type="entry name" value="SAP"/>
    <property type="match status" value="1"/>
</dbReference>
<name>A0A6C0DNQ8_9ZZZZ</name>
<dbReference type="Gene3D" id="1.10.720.30">
    <property type="entry name" value="SAP domain"/>
    <property type="match status" value="1"/>
</dbReference>
<dbReference type="AlphaFoldDB" id="A0A6C0DNQ8"/>
<dbReference type="SMART" id="SM00513">
    <property type="entry name" value="SAP"/>
    <property type="match status" value="1"/>
</dbReference>
<protein>
    <recommendedName>
        <fullName evidence="1">SAP domain-containing protein</fullName>
    </recommendedName>
</protein>
<reference evidence="2" key="1">
    <citation type="journal article" date="2020" name="Nature">
        <title>Giant virus diversity and host interactions through global metagenomics.</title>
        <authorList>
            <person name="Schulz F."/>
            <person name="Roux S."/>
            <person name="Paez-Espino D."/>
            <person name="Jungbluth S."/>
            <person name="Walsh D.A."/>
            <person name="Denef V.J."/>
            <person name="McMahon K.D."/>
            <person name="Konstantinidis K.T."/>
            <person name="Eloe-Fadrosh E.A."/>
            <person name="Kyrpides N.C."/>
            <person name="Woyke T."/>
        </authorList>
    </citation>
    <scope>NUCLEOTIDE SEQUENCE</scope>
    <source>
        <strain evidence="2">GVMAG-M-3300023174-3</strain>
    </source>
</reference>
<dbReference type="SUPFAM" id="SSF68906">
    <property type="entry name" value="SAP domain"/>
    <property type="match status" value="1"/>
</dbReference>